<feature type="compositionally biased region" description="Polar residues" evidence="3">
    <location>
        <begin position="295"/>
        <end position="305"/>
    </location>
</feature>
<feature type="compositionally biased region" description="Basic and acidic residues" evidence="3">
    <location>
        <begin position="133"/>
        <end position="145"/>
    </location>
</feature>
<name>A0A9P7PY25_9HYPO</name>
<feature type="compositionally biased region" description="Low complexity" evidence="3">
    <location>
        <begin position="677"/>
        <end position="694"/>
    </location>
</feature>
<dbReference type="Proteomes" id="UP000732380">
    <property type="component" value="Unassembled WGS sequence"/>
</dbReference>
<keyword evidence="2" id="KW-0539">Nucleus</keyword>
<evidence type="ECO:0000256" key="1">
    <source>
        <dbReference type="ARBA" id="ARBA00004123"/>
    </source>
</evidence>
<feature type="compositionally biased region" description="Gly residues" evidence="3">
    <location>
        <begin position="492"/>
        <end position="501"/>
    </location>
</feature>
<dbReference type="AlphaFoldDB" id="A0A9P7PY25"/>
<dbReference type="PANTHER" id="PTHR12610">
    <property type="entry name" value="SINGLE STRANDED DNA BINDING PROTEIN"/>
    <property type="match status" value="1"/>
</dbReference>
<feature type="compositionally biased region" description="Low complexity" evidence="3">
    <location>
        <begin position="751"/>
        <end position="793"/>
    </location>
</feature>
<dbReference type="GO" id="GO:0005634">
    <property type="term" value="C:nucleus"/>
    <property type="evidence" value="ECO:0007669"/>
    <property type="project" value="UniProtKB-SubCell"/>
</dbReference>
<evidence type="ECO:0000256" key="2">
    <source>
        <dbReference type="ARBA" id="ARBA00023242"/>
    </source>
</evidence>
<feature type="region of interest" description="Disordered" evidence="3">
    <location>
        <begin position="273"/>
        <end position="341"/>
    </location>
</feature>
<feature type="compositionally biased region" description="Low complexity" evidence="3">
    <location>
        <begin position="653"/>
        <end position="662"/>
    </location>
</feature>
<evidence type="ECO:0000313" key="4">
    <source>
        <dbReference type="EMBL" id="KAG6109562.1"/>
    </source>
</evidence>
<accession>A0A9P7PY25</accession>
<gene>
    <name evidence="4" type="ORF">E4U13_005747</name>
</gene>
<comment type="subcellular location">
    <subcellularLocation>
        <location evidence="1">Nucleus</location>
    </subcellularLocation>
</comment>
<keyword evidence="5" id="KW-1185">Reference proteome</keyword>
<feature type="compositionally biased region" description="Polar residues" evidence="3">
    <location>
        <begin position="794"/>
        <end position="812"/>
    </location>
</feature>
<dbReference type="InterPro" id="IPR006594">
    <property type="entry name" value="LisH"/>
</dbReference>
<organism evidence="4 5">
    <name type="scientific">Claviceps humidiphila</name>
    <dbReference type="NCBI Taxonomy" id="1294629"/>
    <lineage>
        <taxon>Eukaryota</taxon>
        <taxon>Fungi</taxon>
        <taxon>Dikarya</taxon>
        <taxon>Ascomycota</taxon>
        <taxon>Pezizomycotina</taxon>
        <taxon>Sordariomycetes</taxon>
        <taxon>Hypocreomycetidae</taxon>
        <taxon>Hypocreales</taxon>
        <taxon>Clavicipitaceae</taxon>
        <taxon>Claviceps</taxon>
    </lineage>
</organism>
<evidence type="ECO:0000256" key="3">
    <source>
        <dbReference type="SAM" id="MobiDB-lite"/>
    </source>
</evidence>
<feature type="region of interest" description="Disordered" evidence="3">
    <location>
        <begin position="487"/>
        <end position="816"/>
    </location>
</feature>
<dbReference type="GO" id="GO:0045944">
    <property type="term" value="P:positive regulation of transcription by RNA polymerase II"/>
    <property type="evidence" value="ECO:0007669"/>
    <property type="project" value="TreeGrafter"/>
</dbReference>
<dbReference type="PANTHER" id="PTHR12610:SF12">
    <property type="entry name" value="SEQUENCE-SPECIFIC SINGLE-STRANDED DNA-BINDING PROTEIN, ISOFORM D"/>
    <property type="match status" value="1"/>
</dbReference>
<dbReference type="EMBL" id="SRQM01000478">
    <property type="protein sequence ID" value="KAG6109562.1"/>
    <property type="molecule type" value="Genomic_DNA"/>
</dbReference>
<feature type="compositionally biased region" description="Basic and acidic residues" evidence="3">
    <location>
        <begin position="712"/>
        <end position="724"/>
    </location>
</feature>
<feature type="compositionally biased region" description="Polar residues" evidence="3">
    <location>
        <begin position="273"/>
        <end position="282"/>
    </location>
</feature>
<feature type="region of interest" description="Disordered" evidence="3">
    <location>
        <begin position="116"/>
        <end position="151"/>
    </location>
</feature>
<proteinExistence type="predicted"/>
<evidence type="ECO:0000313" key="5">
    <source>
        <dbReference type="Proteomes" id="UP000732380"/>
    </source>
</evidence>
<dbReference type="PROSITE" id="PS50896">
    <property type="entry name" value="LISH"/>
    <property type="match status" value="1"/>
</dbReference>
<feature type="compositionally biased region" description="Low complexity" evidence="3">
    <location>
        <begin position="444"/>
        <end position="454"/>
    </location>
</feature>
<evidence type="ECO:0008006" key="6">
    <source>
        <dbReference type="Google" id="ProtNLM"/>
    </source>
</evidence>
<sequence>MNPNMGMNNMNANMSGNMNGNMNAGMNAGMNPNMNANMNASINAMGGSISGAPMPMMNNGVMNPQMAAAAAAARQQHLDSQRGILNTYIYEYFIRYGMFDCARSLLSSDQQINVSKDGTKAGNGANGEGSMDNESKDDLEAKLPDDLPAPKLPTTAVSDTSFLYEWFCLFWDIYNAQRVKGGNGAVNQYVAHTQHTQQQNRLKQSQAQQAQQTQDLLRQMRPEMAAQQQYQAQMLRMQQNGNMNMNMNMNMKQGNLARAAMANNHNNPQMIMQHAKQSQMQREASAMEQTRERPSSPSSGDNAPSPSKRPRLDGAFHPTQPSGMIANGRPVQGMHGQQIQPNPSMATAAHQLLNNHGIDPRGLSSQQLHNFINAPPSAQQKSVVAYSQNLQQHHGSQMGNKQVSNAVPQQNHGSPMIAQGPDGTALSAYYNPDGQMAGPGGIRPGQAGAQAAPGSNHALQDYQMQLMLLEQQNKKRLMMARQEQDTITGMPREGGGPGAPGQPGPNGQFSEMSPQAMRSGASPIPSDQIKRGTPQMHNSGIPASPAPEGGQSRDSPNPAMNFMGSQVDPSMAPHFFKSTGEGPMTAQGPMGAHMNGMRPPNSIPGQPFNGPMNTQQMLAARQMQQSQGQPGQQPGGQGGPSQWQQGPNGQGPQGIPQNQQQIHGTPQQRSMPPPSAPIMAASNANSRTTASPQQPVVPAPPTPSQATKAAPKKKETKAAKEKRAAAAAKKASQNASNNAGATPVGDNAGDAATTPVAPATPVNATFNKNAQNGGAGQSAAGNSASAATAAASAPRTSSVPPQAHDPSQNGLMDSNFGMMEFPGIELANPLHTGDVLNDFDFDSFLHDNDGANEPFDFNGTFPGMESNEIGAD</sequence>
<comment type="caution">
    <text evidence="4">The sequence shown here is derived from an EMBL/GenBank/DDBJ whole genome shotgun (WGS) entry which is preliminary data.</text>
</comment>
<protein>
    <recommendedName>
        <fullName evidence="6">LisH domain-containing protein</fullName>
    </recommendedName>
</protein>
<reference evidence="4 5" key="1">
    <citation type="journal article" date="2020" name="bioRxiv">
        <title>Whole genome comparisons of ergot fungi reveals the divergence and evolution of species within the genus Claviceps are the result of varying mechanisms driving genome evolution and host range expansion.</title>
        <authorList>
            <person name="Wyka S.A."/>
            <person name="Mondo S.J."/>
            <person name="Liu M."/>
            <person name="Dettman J."/>
            <person name="Nalam V."/>
            <person name="Broders K.D."/>
        </authorList>
    </citation>
    <scope>NUCLEOTIDE SEQUENCE [LARGE SCALE GENOMIC DNA]</scope>
    <source>
        <strain evidence="4 5">LM576</strain>
    </source>
</reference>
<feature type="region of interest" description="Disordered" evidence="3">
    <location>
        <begin position="431"/>
        <end position="455"/>
    </location>
</feature>